<proteinExistence type="predicted"/>
<reference evidence="2 3" key="1">
    <citation type="submission" date="2016-03" db="EMBL/GenBank/DDBJ databases">
        <title>Whole genome sequencing of Grifola frondosa 9006-11.</title>
        <authorList>
            <person name="Min B."/>
            <person name="Park H."/>
            <person name="Kim J.-G."/>
            <person name="Cho H."/>
            <person name="Oh Y.-L."/>
            <person name="Kong W.-S."/>
            <person name="Choi I.-G."/>
        </authorList>
    </citation>
    <scope>NUCLEOTIDE SEQUENCE [LARGE SCALE GENOMIC DNA]</scope>
    <source>
        <strain evidence="2 3">9006-11</strain>
    </source>
</reference>
<dbReference type="EMBL" id="LUGG01000038">
    <property type="protein sequence ID" value="OBZ65877.1"/>
    <property type="molecule type" value="Genomic_DNA"/>
</dbReference>
<feature type="compositionally biased region" description="Basic and acidic residues" evidence="1">
    <location>
        <begin position="82"/>
        <end position="93"/>
    </location>
</feature>
<evidence type="ECO:0000313" key="3">
    <source>
        <dbReference type="Proteomes" id="UP000092993"/>
    </source>
</evidence>
<feature type="compositionally biased region" description="Polar residues" evidence="1">
    <location>
        <begin position="63"/>
        <end position="73"/>
    </location>
</feature>
<organism evidence="2 3">
    <name type="scientific">Grifola frondosa</name>
    <name type="common">Maitake</name>
    <name type="synonym">Polyporus frondosus</name>
    <dbReference type="NCBI Taxonomy" id="5627"/>
    <lineage>
        <taxon>Eukaryota</taxon>
        <taxon>Fungi</taxon>
        <taxon>Dikarya</taxon>
        <taxon>Basidiomycota</taxon>
        <taxon>Agaricomycotina</taxon>
        <taxon>Agaricomycetes</taxon>
        <taxon>Polyporales</taxon>
        <taxon>Grifolaceae</taxon>
        <taxon>Grifola</taxon>
    </lineage>
</organism>
<accession>A0A1C7LPG6</accession>
<dbReference type="AlphaFoldDB" id="A0A1C7LPG6"/>
<dbReference type="OrthoDB" id="412109at2759"/>
<keyword evidence="3" id="KW-1185">Reference proteome</keyword>
<comment type="caution">
    <text evidence="2">The sequence shown here is derived from an EMBL/GenBank/DDBJ whole genome shotgun (WGS) entry which is preliminary data.</text>
</comment>
<feature type="compositionally biased region" description="Basic residues" evidence="1">
    <location>
        <begin position="94"/>
        <end position="106"/>
    </location>
</feature>
<evidence type="ECO:0000313" key="2">
    <source>
        <dbReference type="EMBL" id="OBZ65877.1"/>
    </source>
</evidence>
<gene>
    <name evidence="2" type="ORF">A0H81_14190</name>
</gene>
<protein>
    <submittedName>
        <fullName evidence="2">Uncharacterized protein</fullName>
    </submittedName>
</protein>
<dbReference type="Proteomes" id="UP000092993">
    <property type="component" value="Unassembled WGS sequence"/>
</dbReference>
<feature type="region of interest" description="Disordered" evidence="1">
    <location>
        <begin position="63"/>
        <end position="165"/>
    </location>
</feature>
<evidence type="ECO:0000256" key="1">
    <source>
        <dbReference type="SAM" id="MobiDB-lite"/>
    </source>
</evidence>
<sequence>MQCWAPMAMPSRPCASLSSAQDIRYAEFSKILALIPEMDTVTQSHRYHFGLRDKVLARCNHNPTLRHTSTRMPSSRLHLKRTPAEQAEREWRKAQKAARKATKRKHRYDDDEDATRSPKRTRSEALHSGSADTWNDSDSEYGPPPPPSGSSRAHKPDFDQIFAEVEEERFREKMWGAYGDDERLDSV</sequence>
<name>A0A1C7LPG6_GRIFR</name>